<feature type="domain" description="FMN-binding" evidence="2">
    <location>
        <begin position="58"/>
        <end position="129"/>
    </location>
</feature>
<dbReference type="GO" id="GO:0016020">
    <property type="term" value="C:membrane"/>
    <property type="evidence" value="ECO:0007669"/>
    <property type="project" value="InterPro"/>
</dbReference>
<dbReference type="EMBL" id="CP046522">
    <property type="protein sequence ID" value="QGU96632.1"/>
    <property type="molecule type" value="Genomic_DNA"/>
</dbReference>
<accession>A0A6I6ES80</accession>
<sequence length="129" mass="14238">MKLFLKIILSVVAIMLLVGIGGTLFLIRGLEKESNIIIDNISISSLEDGVYNGEHKAGRWSNKVEVIVKNHKIDKVNLIEDVLFSKPEVAEELFSRVVKNQSINVDEISGATATSKAYLKAIETALKNK</sequence>
<reference evidence="3 4" key="1">
    <citation type="submission" date="2019-12" db="EMBL/GenBank/DDBJ databases">
        <title>Genome sequenceing of Clostridium bovifaecis.</title>
        <authorList>
            <person name="Yao Y."/>
        </authorList>
    </citation>
    <scope>NUCLEOTIDE SEQUENCE [LARGE SCALE GENOMIC DNA]</scope>
    <source>
        <strain evidence="3 4">BXX</strain>
    </source>
</reference>
<dbReference type="InterPro" id="IPR007329">
    <property type="entry name" value="FMN-bd"/>
</dbReference>
<dbReference type="Proteomes" id="UP000422764">
    <property type="component" value="Chromosome"/>
</dbReference>
<keyword evidence="1" id="KW-1133">Transmembrane helix</keyword>
<keyword evidence="1" id="KW-0812">Transmembrane</keyword>
<keyword evidence="4" id="KW-1185">Reference proteome</keyword>
<evidence type="ECO:0000259" key="2">
    <source>
        <dbReference type="SMART" id="SM00900"/>
    </source>
</evidence>
<feature type="transmembrane region" description="Helical" evidence="1">
    <location>
        <begin position="7"/>
        <end position="27"/>
    </location>
</feature>
<dbReference type="AlphaFoldDB" id="A0A6I6ES80"/>
<keyword evidence="1" id="KW-0472">Membrane</keyword>
<evidence type="ECO:0000256" key="1">
    <source>
        <dbReference type="SAM" id="Phobius"/>
    </source>
</evidence>
<evidence type="ECO:0000313" key="3">
    <source>
        <dbReference type="EMBL" id="QGU96632.1"/>
    </source>
</evidence>
<proteinExistence type="predicted"/>
<name>A0A6I6ES80_9CLOT</name>
<gene>
    <name evidence="3" type="ORF">GOM49_17425</name>
</gene>
<dbReference type="GO" id="GO:0010181">
    <property type="term" value="F:FMN binding"/>
    <property type="evidence" value="ECO:0007669"/>
    <property type="project" value="InterPro"/>
</dbReference>
<dbReference type="Pfam" id="PF04205">
    <property type="entry name" value="FMN_bind"/>
    <property type="match status" value="1"/>
</dbReference>
<evidence type="ECO:0000313" key="4">
    <source>
        <dbReference type="Proteomes" id="UP000422764"/>
    </source>
</evidence>
<organism evidence="3 4">
    <name type="scientific">Clostridium bovifaecis</name>
    <dbReference type="NCBI Taxonomy" id="2184719"/>
    <lineage>
        <taxon>Bacteria</taxon>
        <taxon>Bacillati</taxon>
        <taxon>Bacillota</taxon>
        <taxon>Clostridia</taxon>
        <taxon>Eubacteriales</taxon>
        <taxon>Clostridiaceae</taxon>
        <taxon>Clostridium</taxon>
    </lineage>
</organism>
<dbReference type="Gene3D" id="3.90.1010.20">
    <property type="match status" value="1"/>
</dbReference>
<dbReference type="SMART" id="SM00900">
    <property type="entry name" value="FMN_bind"/>
    <property type="match status" value="1"/>
</dbReference>
<protein>
    <submittedName>
        <fullName evidence="3">FMN-binding protein</fullName>
    </submittedName>
</protein>